<evidence type="ECO:0000313" key="3">
    <source>
        <dbReference type="EMBL" id="HIR39144.1"/>
    </source>
</evidence>
<dbReference type="AlphaFoldDB" id="A0A9D1AHA5"/>
<dbReference type="NCBIfam" id="TIGR00252">
    <property type="entry name" value="YraN family protein"/>
    <property type="match status" value="1"/>
</dbReference>
<evidence type="ECO:0000313" key="4">
    <source>
        <dbReference type="Proteomes" id="UP000824179"/>
    </source>
</evidence>
<dbReference type="GO" id="GO:0003676">
    <property type="term" value="F:nucleic acid binding"/>
    <property type="evidence" value="ECO:0007669"/>
    <property type="project" value="InterPro"/>
</dbReference>
<proteinExistence type="inferred from homology"/>
<dbReference type="Proteomes" id="UP000824179">
    <property type="component" value="Unassembled WGS sequence"/>
</dbReference>
<reference evidence="3" key="1">
    <citation type="submission" date="2020-10" db="EMBL/GenBank/DDBJ databases">
        <authorList>
            <person name="Gilroy R."/>
        </authorList>
    </citation>
    <scope>NUCLEOTIDE SEQUENCE</scope>
    <source>
        <strain evidence="3">ChiW25-3613</strain>
    </source>
</reference>
<dbReference type="CDD" id="cd20736">
    <property type="entry name" value="PoNe_Nuclease"/>
    <property type="match status" value="1"/>
</dbReference>
<dbReference type="InterPro" id="IPR011335">
    <property type="entry name" value="Restrct_endonuc-II-like"/>
</dbReference>
<organism evidence="3 4">
    <name type="scientific">Candidatus Coproplasma stercoripullorum</name>
    <dbReference type="NCBI Taxonomy" id="2840751"/>
    <lineage>
        <taxon>Bacteria</taxon>
        <taxon>Bacillati</taxon>
        <taxon>Bacillota</taxon>
        <taxon>Clostridia</taxon>
        <taxon>Eubacteriales</taxon>
        <taxon>Candidatus Coproplasma</taxon>
    </lineage>
</organism>
<comment type="similarity">
    <text evidence="1 2">Belongs to the UPF0102 family.</text>
</comment>
<name>A0A9D1AHA5_9FIRM</name>
<evidence type="ECO:0000256" key="2">
    <source>
        <dbReference type="HAMAP-Rule" id="MF_00048"/>
    </source>
</evidence>
<dbReference type="InterPro" id="IPR011856">
    <property type="entry name" value="tRNA_endonuc-like_dom_sf"/>
</dbReference>
<dbReference type="EMBL" id="DVHB01000041">
    <property type="protein sequence ID" value="HIR39144.1"/>
    <property type="molecule type" value="Genomic_DNA"/>
</dbReference>
<comment type="caution">
    <text evidence="3">The sequence shown here is derived from an EMBL/GenBank/DDBJ whole genome shotgun (WGS) entry which is preliminary data.</text>
</comment>
<gene>
    <name evidence="3" type="ORF">IAB90_02065</name>
</gene>
<dbReference type="InterPro" id="IPR003509">
    <property type="entry name" value="UPF0102_YraN-like"/>
</dbReference>
<sequence>MAVTSGGAQGGSIKKLNRKKGIKGEKLAAKYLKRGGYKVLARNYKCPFGEVDIIARRGDVVAFVEVKLRTSEDFGAPSQAVNRTRMQRYINVARFYFSGREMDCTVRFDIIEVEGDKINHIISAFEAN</sequence>
<dbReference type="HAMAP" id="MF_00048">
    <property type="entry name" value="UPF0102"/>
    <property type="match status" value="1"/>
</dbReference>
<accession>A0A9D1AHA5</accession>
<dbReference type="PANTHER" id="PTHR34039:SF1">
    <property type="entry name" value="UPF0102 PROTEIN YRAN"/>
    <property type="match status" value="1"/>
</dbReference>
<reference evidence="3" key="2">
    <citation type="journal article" date="2021" name="PeerJ">
        <title>Extensive microbial diversity within the chicken gut microbiome revealed by metagenomics and culture.</title>
        <authorList>
            <person name="Gilroy R."/>
            <person name="Ravi A."/>
            <person name="Getino M."/>
            <person name="Pursley I."/>
            <person name="Horton D.L."/>
            <person name="Alikhan N.F."/>
            <person name="Baker D."/>
            <person name="Gharbi K."/>
            <person name="Hall N."/>
            <person name="Watson M."/>
            <person name="Adriaenssens E.M."/>
            <person name="Foster-Nyarko E."/>
            <person name="Jarju S."/>
            <person name="Secka A."/>
            <person name="Antonio M."/>
            <person name="Oren A."/>
            <person name="Chaudhuri R.R."/>
            <person name="La Ragione R."/>
            <person name="Hildebrand F."/>
            <person name="Pallen M.J."/>
        </authorList>
    </citation>
    <scope>NUCLEOTIDE SEQUENCE</scope>
    <source>
        <strain evidence="3">ChiW25-3613</strain>
    </source>
</reference>
<dbReference type="NCBIfam" id="NF009150">
    <property type="entry name" value="PRK12497.1-3"/>
    <property type="match status" value="1"/>
</dbReference>
<dbReference type="Pfam" id="PF02021">
    <property type="entry name" value="UPF0102"/>
    <property type="match status" value="1"/>
</dbReference>
<evidence type="ECO:0000256" key="1">
    <source>
        <dbReference type="ARBA" id="ARBA00006738"/>
    </source>
</evidence>
<dbReference type="SUPFAM" id="SSF52980">
    <property type="entry name" value="Restriction endonuclease-like"/>
    <property type="match status" value="1"/>
</dbReference>
<dbReference type="Gene3D" id="3.40.1350.10">
    <property type="match status" value="1"/>
</dbReference>
<dbReference type="PANTHER" id="PTHR34039">
    <property type="entry name" value="UPF0102 PROTEIN YRAN"/>
    <property type="match status" value="1"/>
</dbReference>
<protein>
    <recommendedName>
        <fullName evidence="2">UPF0102 protein IAB90_02065</fullName>
    </recommendedName>
</protein>